<gene>
    <name evidence="29" type="ORF">FKW77_006417</name>
</gene>
<keyword evidence="12 22" id="KW-0347">Helicase</keyword>
<evidence type="ECO:0000256" key="7">
    <source>
        <dbReference type="ARBA" id="ARBA00022723"/>
    </source>
</evidence>
<dbReference type="InterPro" id="IPR026851">
    <property type="entry name" value="Dna2/JHS1_DEXXQ-box"/>
</dbReference>
<evidence type="ECO:0000259" key="25">
    <source>
        <dbReference type="Pfam" id="PF08696"/>
    </source>
</evidence>
<keyword evidence="15 22" id="KW-0411">Iron-sulfur</keyword>
<dbReference type="Pfam" id="PF13087">
    <property type="entry name" value="AAA_12"/>
    <property type="match status" value="1"/>
</dbReference>
<evidence type="ECO:0000256" key="16">
    <source>
        <dbReference type="ARBA" id="ARBA00023125"/>
    </source>
</evidence>
<dbReference type="GO" id="GO:0016887">
    <property type="term" value="F:ATP hydrolysis activity"/>
    <property type="evidence" value="ECO:0007669"/>
    <property type="project" value="RHEA"/>
</dbReference>
<feature type="compositionally biased region" description="Basic and acidic residues" evidence="23">
    <location>
        <begin position="253"/>
        <end position="264"/>
    </location>
</feature>
<keyword evidence="17" id="KW-0496">Mitochondrion</keyword>
<proteinExistence type="inferred from homology"/>
<evidence type="ECO:0000256" key="4">
    <source>
        <dbReference type="ARBA" id="ARBA00022485"/>
    </source>
</evidence>
<dbReference type="InterPro" id="IPR048459">
    <property type="entry name" value="DNA2_Rift"/>
</dbReference>
<feature type="compositionally biased region" description="Low complexity" evidence="23">
    <location>
        <begin position="122"/>
        <end position="136"/>
    </location>
</feature>
<dbReference type="GO" id="GO:0017108">
    <property type="term" value="F:5'-flap endonuclease activity"/>
    <property type="evidence" value="ECO:0007669"/>
    <property type="project" value="UniProtKB-UniRule"/>
</dbReference>
<dbReference type="Pfam" id="PF08696">
    <property type="entry name" value="Dna2"/>
    <property type="match status" value="1"/>
</dbReference>
<evidence type="ECO:0000259" key="28">
    <source>
        <dbReference type="Pfam" id="PF21123"/>
    </source>
</evidence>
<dbReference type="GO" id="GO:0005524">
    <property type="term" value="F:ATP binding"/>
    <property type="evidence" value="ECO:0007669"/>
    <property type="project" value="UniProtKB-UniRule"/>
</dbReference>
<evidence type="ECO:0000256" key="11">
    <source>
        <dbReference type="ARBA" id="ARBA00022801"/>
    </source>
</evidence>
<dbReference type="Pfam" id="PF01930">
    <property type="entry name" value="Cas_Cas4"/>
    <property type="match status" value="1"/>
</dbReference>
<dbReference type="Gene3D" id="3.40.50.300">
    <property type="entry name" value="P-loop containing nucleotide triphosphate hydrolases"/>
    <property type="match status" value="2"/>
</dbReference>
<feature type="region of interest" description="Disordered" evidence="23">
    <location>
        <begin position="349"/>
        <end position="413"/>
    </location>
</feature>
<evidence type="ECO:0000256" key="17">
    <source>
        <dbReference type="ARBA" id="ARBA00023128"/>
    </source>
</evidence>
<dbReference type="OrthoDB" id="6513042at2759"/>
<keyword evidence="5 22" id="KW-0235">DNA replication</keyword>
<keyword evidence="19 22" id="KW-0539">Nucleus</keyword>
<keyword evidence="7 22" id="KW-0479">Metal-binding</keyword>
<keyword evidence="20 22" id="KW-0511">Multifunctional enzyme</keyword>
<feature type="domain" description="DNA2/NAM7 helicase-like C-terminal" evidence="27">
    <location>
        <begin position="1319"/>
        <end position="1561"/>
    </location>
</feature>
<evidence type="ECO:0000256" key="15">
    <source>
        <dbReference type="ARBA" id="ARBA00023014"/>
    </source>
</evidence>
<evidence type="ECO:0000256" key="1">
    <source>
        <dbReference type="ARBA" id="ARBA00001966"/>
    </source>
</evidence>
<dbReference type="InterPro" id="IPR041677">
    <property type="entry name" value="DNA2/NAM7_AAA_11"/>
</dbReference>
<evidence type="ECO:0000256" key="19">
    <source>
        <dbReference type="ARBA" id="ARBA00023242"/>
    </source>
</evidence>
<evidence type="ECO:0000256" key="23">
    <source>
        <dbReference type="SAM" id="MobiDB-lite"/>
    </source>
</evidence>
<dbReference type="PANTHER" id="PTHR10887:SF433">
    <property type="entry name" value="DNA REPLICATION ATP-DEPENDENT HELICASE_NUCLEASE DNA2"/>
    <property type="match status" value="1"/>
</dbReference>
<evidence type="ECO:0000256" key="22">
    <source>
        <dbReference type="RuleBase" id="RU367041"/>
    </source>
</evidence>
<evidence type="ECO:0000256" key="14">
    <source>
        <dbReference type="ARBA" id="ARBA00023004"/>
    </source>
</evidence>
<keyword evidence="30" id="KW-1185">Reference proteome</keyword>
<accession>A0A517LFN7</accession>
<evidence type="ECO:0000259" key="26">
    <source>
        <dbReference type="Pfam" id="PF13086"/>
    </source>
</evidence>
<evidence type="ECO:0000256" key="2">
    <source>
        <dbReference type="ARBA" id="ARBA00004173"/>
    </source>
</evidence>
<comment type="subcellular location">
    <subcellularLocation>
        <location evidence="2">Mitochondrion</location>
    </subcellularLocation>
    <subcellularLocation>
        <location evidence="22">Nucleus</location>
    </subcellularLocation>
    <subcellularLocation>
        <location evidence="22">Chromosome</location>
    </subcellularLocation>
</comment>
<dbReference type="InterPro" id="IPR045055">
    <property type="entry name" value="DNA2/NAM7-like"/>
</dbReference>
<keyword evidence="8 22" id="KW-0547">Nucleotide-binding</keyword>
<comment type="catalytic activity">
    <reaction evidence="21 22">
        <text>ATP + H2O = ADP + phosphate + H(+)</text>
        <dbReference type="Rhea" id="RHEA:13065"/>
        <dbReference type="ChEBI" id="CHEBI:15377"/>
        <dbReference type="ChEBI" id="CHEBI:15378"/>
        <dbReference type="ChEBI" id="CHEBI:30616"/>
        <dbReference type="ChEBI" id="CHEBI:43474"/>
        <dbReference type="ChEBI" id="CHEBI:456216"/>
        <dbReference type="EC" id="3.6.4.12"/>
    </reaction>
</comment>
<keyword evidence="10 22" id="KW-0227">DNA damage</keyword>
<evidence type="ECO:0000256" key="21">
    <source>
        <dbReference type="ARBA" id="ARBA00047995"/>
    </source>
</evidence>
<dbReference type="InterPro" id="IPR014808">
    <property type="entry name" value="DNA_replication_fac_Dna2_N"/>
</dbReference>
<keyword evidence="13 22" id="KW-0067">ATP-binding</keyword>
<name>A0A517LFN7_9PEZI</name>
<dbReference type="Pfam" id="PF13086">
    <property type="entry name" value="AAA_11"/>
    <property type="match status" value="2"/>
</dbReference>
<feature type="region of interest" description="Disordered" evidence="23">
    <location>
        <begin position="421"/>
        <end position="440"/>
    </location>
</feature>
<dbReference type="FunFam" id="3.40.50.300:FF:001170">
    <property type="entry name" value="DNA replication helicase Dna2"/>
    <property type="match status" value="1"/>
</dbReference>
<dbReference type="Proteomes" id="UP000316270">
    <property type="component" value="Chromosome 11"/>
</dbReference>
<keyword evidence="9" id="KW-0255">Endonuclease</keyword>
<dbReference type="InterPro" id="IPR011604">
    <property type="entry name" value="PDDEXK-like_dom_sf"/>
</dbReference>
<dbReference type="GO" id="GO:0051539">
    <property type="term" value="F:4 iron, 4 sulfur cluster binding"/>
    <property type="evidence" value="ECO:0007669"/>
    <property type="project" value="UniProtKB-UniRule"/>
</dbReference>
<dbReference type="CDD" id="cd18041">
    <property type="entry name" value="DEXXQc_DNA2"/>
    <property type="match status" value="1"/>
</dbReference>
<evidence type="ECO:0000256" key="20">
    <source>
        <dbReference type="ARBA" id="ARBA00023268"/>
    </source>
</evidence>
<dbReference type="GO" id="GO:0046872">
    <property type="term" value="F:metal ion binding"/>
    <property type="evidence" value="ECO:0007669"/>
    <property type="project" value="UniProtKB-UniRule"/>
</dbReference>
<dbReference type="EMBL" id="CP042195">
    <property type="protein sequence ID" value="QDS74450.1"/>
    <property type="molecule type" value="Genomic_DNA"/>
</dbReference>
<feature type="region of interest" description="Disordered" evidence="23">
    <location>
        <begin position="1"/>
        <end position="162"/>
    </location>
</feature>
<dbReference type="SUPFAM" id="SSF52540">
    <property type="entry name" value="P-loop containing nucleoside triphosphate hydrolases"/>
    <property type="match status" value="1"/>
</dbReference>
<feature type="domain" description="DNA2 rift barrel" evidence="28">
    <location>
        <begin position="951"/>
        <end position="1042"/>
    </location>
</feature>
<keyword evidence="11 22" id="KW-0378">Hydrolase</keyword>
<comment type="similarity">
    <text evidence="3 22">Belongs to the DNA2/NAM7 helicase family.</text>
</comment>
<dbReference type="Pfam" id="PF21123">
    <property type="entry name" value="Dna2_Rift"/>
    <property type="match status" value="1"/>
</dbReference>
<feature type="domain" description="DNA2/NAM7 helicase helicase" evidence="26">
    <location>
        <begin position="1143"/>
        <end position="1236"/>
    </location>
</feature>
<dbReference type="GO" id="GO:0005694">
    <property type="term" value="C:chromosome"/>
    <property type="evidence" value="ECO:0007669"/>
    <property type="project" value="UniProtKB-SubCell"/>
</dbReference>
<dbReference type="CDD" id="cd22318">
    <property type="entry name" value="DNA2_N-like"/>
    <property type="match status" value="1"/>
</dbReference>
<keyword evidence="22" id="KW-0158">Chromosome</keyword>
<feature type="domain" description="DNA replication factor Dna2 N-terminal" evidence="25">
    <location>
        <begin position="582"/>
        <end position="778"/>
    </location>
</feature>
<dbReference type="CDD" id="cd18808">
    <property type="entry name" value="SF1_C_Upf1"/>
    <property type="match status" value="1"/>
</dbReference>
<keyword evidence="6 22" id="KW-0540">Nuclease</keyword>
<feature type="domain" description="DUF83" evidence="24">
    <location>
        <begin position="787"/>
        <end position="889"/>
    </location>
</feature>
<evidence type="ECO:0000256" key="8">
    <source>
        <dbReference type="ARBA" id="ARBA00022741"/>
    </source>
</evidence>
<keyword evidence="4 22" id="KW-0004">4Fe-4S</keyword>
<evidence type="ECO:0000256" key="5">
    <source>
        <dbReference type="ARBA" id="ARBA00022705"/>
    </source>
</evidence>
<feature type="region of interest" description="Disordered" evidence="23">
    <location>
        <begin position="180"/>
        <end position="200"/>
    </location>
</feature>
<keyword evidence="14 22" id="KW-0408">Iron</keyword>
<evidence type="ECO:0000256" key="18">
    <source>
        <dbReference type="ARBA" id="ARBA00023204"/>
    </source>
</evidence>
<feature type="compositionally biased region" description="Basic and acidic residues" evidence="23">
    <location>
        <begin position="224"/>
        <end position="242"/>
    </location>
</feature>
<dbReference type="STRING" id="50376.A0A517LFN7"/>
<dbReference type="InterPro" id="IPR047187">
    <property type="entry name" value="SF1_C_Upf1"/>
</dbReference>
<organism evidence="29 30">
    <name type="scientific">Venturia effusa</name>
    <dbReference type="NCBI Taxonomy" id="50376"/>
    <lineage>
        <taxon>Eukaryota</taxon>
        <taxon>Fungi</taxon>
        <taxon>Dikarya</taxon>
        <taxon>Ascomycota</taxon>
        <taxon>Pezizomycotina</taxon>
        <taxon>Dothideomycetes</taxon>
        <taxon>Pleosporomycetidae</taxon>
        <taxon>Venturiales</taxon>
        <taxon>Venturiaceae</taxon>
        <taxon>Venturia</taxon>
    </lineage>
</organism>
<comment type="cofactor">
    <cofactor evidence="1">
        <name>[4Fe-4S] cluster</name>
        <dbReference type="ChEBI" id="CHEBI:49883"/>
    </cofactor>
</comment>
<dbReference type="GO" id="GO:0003677">
    <property type="term" value="F:DNA binding"/>
    <property type="evidence" value="ECO:0007669"/>
    <property type="project" value="UniProtKB-UniRule"/>
</dbReference>
<dbReference type="GO" id="GO:0017116">
    <property type="term" value="F:single-stranded DNA helicase activity"/>
    <property type="evidence" value="ECO:0007669"/>
    <property type="project" value="UniProtKB-UniRule"/>
</dbReference>
<dbReference type="InterPro" id="IPR027417">
    <property type="entry name" value="P-loop_NTPase"/>
</dbReference>
<evidence type="ECO:0000313" key="29">
    <source>
        <dbReference type="EMBL" id="QDS74450.1"/>
    </source>
</evidence>
<feature type="compositionally biased region" description="Polar residues" evidence="23">
    <location>
        <begin position="188"/>
        <end position="197"/>
    </location>
</feature>
<dbReference type="InterPro" id="IPR041679">
    <property type="entry name" value="DNA2/NAM7-like_C"/>
</dbReference>
<dbReference type="PANTHER" id="PTHR10887">
    <property type="entry name" value="DNA2/NAM7 HELICASE FAMILY"/>
    <property type="match status" value="1"/>
</dbReference>
<dbReference type="EC" id="3.1.-.-" evidence="22"/>
<evidence type="ECO:0000256" key="13">
    <source>
        <dbReference type="ARBA" id="ARBA00022840"/>
    </source>
</evidence>
<dbReference type="Gene3D" id="3.90.320.10">
    <property type="match status" value="1"/>
</dbReference>
<dbReference type="EC" id="3.6.4.12" evidence="22"/>
<feature type="compositionally biased region" description="Low complexity" evidence="23">
    <location>
        <begin position="266"/>
        <end position="277"/>
    </location>
</feature>
<reference evidence="29 30" key="1">
    <citation type="submission" date="2019-07" db="EMBL/GenBank/DDBJ databases">
        <title>Finished genome of Venturia effusa.</title>
        <authorList>
            <person name="Young C.A."/>
            <person name="Cox M.P."/>
            <person name="Ganley A.R.D."/>
            <person name="David W.J."/>
        </authorList>
    </citation>
    <scope>NUCLEOTIDE SEQUENCE [LARGE SCALE GENOMIC DNA]</scope>
    <source>
        <strain evidence="30">albino</strain>
    </source>
</reference>
<evidence type="ECO:0000256" key="10">
    <source>
        <dbReference type="ARBA" id="ARBA00022763"/>
    </source>
</evidence>
<evidence type="ECO:0000259" key="24">
    <source>
        <dbReference type="Pfam" id="PF01930"/>
    </source>
</evidence>
<dbReference type="GO" id="GO:0033567">
    <property type="term" value="P:DNA replication, Okazaki fragment processing"/>
    <property type="evidence" value="ECO:0007669"/>
    <property type="project" value="UniProtKB-UniRule"/>
</dbReference>
<dbReference type="GO" id="GO:0006281">
    <property type="term" value="P:DNA repair"/>
    <property type="evidence" value="ECO:0007669"/>
    <property type="project" value="UniProtKB-KW"/>
</dbReference>
<comment type="function">
    <text evidence="22">Key enzyme involved in DNA replication and DNA repair. Involved in Okazaki fragments processing by cleaving long flaps that escape FEN1: flaps that are longer than 27 nucleotides are coated by replication protein A complex (RPA), leading to recruit DNA2 which cleaves the flap until it is too short to bind RPA and becomes a substrate for FEN1. Also involved in 5'-end resection of DNA during double-strand break (DSB) repair by mediating the cleavage of 5'-ssDNA.</text>
</comment>
<feature type="region of interest" description="Disordered" evidence="23">
    <location>
        <begin position="1608"/>
        <end position="1660"/>
    </location>
</feature>
<evidence type="ECO:0000256" key="3">
    <source>
        <dbReference type="ARBA" id="ARBA00007913"/>
    </source>
</evidence>
<keyword evidence="18 22" id="KW-0234">DNA repair</keyword>
<dbReference type="InterPro" id="IPR022765">
    <property type="entry name" value="Dna2/Cas4_DUF83"/>
</dbReference>
<evidence type="ECO:0000256" key="12">
    <source>
        <dbReference type="ARBA" id="ARBA00022806"/>
    </source>
</evidence>
<feature type="region of interest" description="Disordered" evidence="23">
    <location>
        <begin position="214"/>
        <end position="334"/>
    </location>
</feature>
<dbReference type="GO" id="GO:0005739">
    <property type="term" value="C:mitochondrion"/>
    <property type="evidence" value="ECO:0007669"/>
    <property type="project" value="UniProtKB-SubCell"/>
</dbReference>
<evidence type="ECO:0000256" key="6">
    <source>
        <dbReference type="ARBA" id="ARBA00022722"/>
    </source>
</evidence>
<evidence type="ECO:0000256" key="9">
    <source>
        <dbReference type="ARBA" id="ARBA00022759"/>
    </source>
</evidence>
<dbReference type="GO" id="GO:0005634">
    <property type="term" value="C:nucleus"/>
    <property type="evidence" value="ECO:0007669"/>
    <property type="project" value="UniProtKB-SubCell"/>
</dbReference>
<feature type="compositionally biased region" description="Polar residues" evidence="23">
    <location>
        <begin position="50"/>
        <end position="62"/>
    </location>
</feature>
<feature type="domain" description="DNA2/NAM7 helicase helicase" evidence="26">
    <location>
        <begin position="1252"/>
        <end position="1311"/>
    </location>
</feature>
<dbReference type="GO" id="GO:0071932">
    <property type="term" value="P:replication fork reversal"/>
    <property type="evidence" value="ECO:0007669"/>
    <property type="project" value="TreeGrafter"/>
</dbReference>
<protein>
    <recommendedName>
        <fullName evidence="22">DNA replication ATP-dependent helicase/nuclease</fullName>
        <ecNumber evidence="22">3.1.-.-</ecNumber>
        <ecNumber evidence="22">3.6.4.12</ecNumber>
    </recommendedName>
</protein>
<sequence length="1678" mass="185382">MPGTQTRTKLKAFAFIEGKPSSNRTEDELGKENNYQRTETAKETPLKPMRQTNAENRSGSVPPSTPAMRLPLSDLIGVPEDRVVSQPKETPAKEEVLWIHNATPSSSRPNVTPIRKRKRGKSSSPASSQPEPASLSREPFDVQRLQQSLKTPQADPAADLWSRYAQGVDGADSNKTSTAFAHLLRDPSPSSSATKGSISGLRRWASCGVEWPVSATKNKRRRVMPREDEPSQDSPGEHESGSPKKSKVGLLLERMKESLSKPPEKGPAGPASSSPLPDRVINDNTESLSHCLAAVREDESPVEESPVSQHFQGTSRESAAIRKGQASSSEYGDDDIDFDMLEEIESTAVATHSPLKPPVQHLPTIVEERPAPPPVPQSKPLPAFQPLQPPRNRPHAPERDYTPLTAPTRNQPQVQNRIQTKAPVRHQPQAPFRPPSIVASAKPPPIDDEFGDDDDLFAEDFELMASVYESQATRSLPQQIAPQVPAPSKANGMTCEQAVDILSDDEFGDDDIDDGLFAAAEIAATQAFQTSGAAPLHSELNRRAIQRYLITMVQESIYTDDRGRKQAEKVIVVEEPVSKLLKNVILRQSWFETPCTVGSFVHITGTFDKYGQCVIDDTHNILVLHPDHLISATVVADSFSCIRRAVLQDRVKATGEASAPMMYGHMLHELFQEALKANTWDNASLIKIMEAMLPRHYETMVEIGLSVNQVQEHIRSKFSEIRGWAEVFISEIPKCNAVVKGRSDRGYIMGIKKLLDVEEHIWSPNYGLKGNVDATIQVTIKDGTDSRTLTVPFELKTGKRVSESHFAQTALYTLLISDRYDVEVTDGILYYMETSQTTRVQAVRQELIHMIIKRNQLACFVRERLKLPEMLPESQQRLCNNCYAQSTCFLYHKLAEGGSSDTIVNKGKYEELVKYLKPADQDFFKKWDHLLTKEETEMKKFTRELWTMLSEQREKLGRCFGSVVIEPGSACELSGASKINRYGYTFTKRFASSGFSFAESQITTGEPIVISDEQGHYALANGYVTQVTKRKIRVAVDRSLHNARTRRAGFHSQNNQDFVGALETNNRPSPTKATQLEEVEPVLYRLDKDEFANGMATARNNMLQIMNDTVFKAADLRAAIVNNREPRFRSVVSAVPLPSQGDMNPDQKAAVEKVMAAQDYALVLGMPGTGKTTTIAHIIRSLVAKGKSVLLTSYTHTAVDNILLKVRNAGFDILRLGVVAKIHPEVQEFAILGSQQKGSLQEVQDSWCNPPVVATTCLGINHALFTKRTFDYCIVDEASQITLPVCLGPLRMAKSFILVGDHFQLPPLVQNKEAQEGGLDMSLFRMLSEGHADAVVTLEHQYRMCEDVMLLSNRLIYSGRLKCGNDAVATRSLSIPNPAALSVHHFSTTSGPMASQLRPKMPCPGPASPSCHLSYALDPDNKVLFFNTDLLLPLSAENANGNRITNALEGALVTQLVHLYLSVGISSSDIGVITFYRSQLALLRQNLKSATGSSASDRYSPAGGVELHTADKFQGRDKEVVIVSFVRSNGDGQVGELLKDWRRVNVALTRARSKLVLIGSKRTLLQGGDVLKGMVDICAQEGWLRDLPVGAGDGHFFSEMVGSQFDAASPVMKRRPANTEKSPSKKPRWSPEKRKVLGEVQGRSNATRGRVPENKGTVGKKALFGNRPVLRDIVNDIL</sequence>
<evidence type="ECO:0000259" key="27">
    <source>
        <dbReference type="Pfam" id="PF13087"/>
    </source>
</evidence>
<keyword evidence="16 22" id="KW-0238">DNA-binding</keyword>
<evidence type="ECO:0000313" key="30">
    <source>
        <dbReference type="Proteomes" id="UP000316270"/>
    </source>
</evidence>